<dbReference type="InterPro" id="IPR018687">
    <property type="entry name" value="DUF2177_membr"/>
</dbReference>
<feature type="transmembrane region" description="Helical" evidence="1">
    <location>
        <begin position="28"/>
        <end position="50"/>
    </location>
</feature>
<gene>
    <name evidence="2" type="ORF">HZA61_14760</name>
</gene>
<protein>
    <submittedName>
        <fullName evidence="2">DUF2177 family protein</fullName>
    </submittedName>
</protein>
<dbReference type="AlphaFoldDB" id="A0A933SDT9"/>
<organism evidence="2 3">
    <name type="scientific">Eiseniibacteriota bacterium</name>
    <dbReference type="NCBI Taxonomy" id="2212470"/>
    <lineage>
        <taxon>Bacteria</taxon>
        <taxon>Candidatus Eiseniibacteriota</taxon>
    </lineage>
</organism>
<accession>A0A933SDT9</accession>
<dbReference type="EMBL" id="JACRIW010000108">
    <property type="protein sequence ID" value="MBI5170747.1"/>
    <property type="molecule type" value="Genomic_DNA"/>
</dbReference>
<feature type="transmembrane region" description="Helical" evidence="1">
    <location>
        <begin position="62"/>
        <end position="85"/>
    </location>
</feature>
<dbReference type="Proteomes" id="UP000696931">
    <property type="component" value="Unassembled WGS sequence"/>
</dbReference>
<evidence type="ECO:0000313" key="2">
    <source>
        <dbReference type="EMBL" id="MBI5170747.1"/>
    </source>
</evidence>
<comment type="caution">
    <text evidence="2">The sequence shown here is derived from an EMBL/GenBank/DDBJ whole genome shotgun (WGS) entry which is preliminary data.</text>
</comment>
<proteinExistence type="predicted"/>
<reference evidence="2" key="1">
    <citation type="submission" date="2020-07" db="EMBL/GenBank/DDBJ databases">
        <title>Huge and variable diversity of episymbiotic CPR bacteria and DPANN archaea in groundwater ecosystems.</title>
        <authorList>
            <person name="He C.Y."/>
            <person name="Keren R."/>
            <person name="Whittaker M."/>
            <person name="Farag I.F."/>
            <person name="Doudna J."/>
            <person name="Cate J.H.D."/>
            <person name="Banfield J.F."/>
        </authorList>
    </citation>
    <scope>NUCLEOTIDE SEQUENCE</scope>
    <source>
        <strain evidence="2">NC_groundwater_1813_Pr3_B-0.1um_71_17</strain>
    </source>
</reference>
<feature type="transmembrane region" description="Helical" evidence="1">
    <location>
        <begin position="97"/>
        <end position="116"/>
    </location>
</feature>
<sequence>MLALDLLWLGVVAPPLYKREVGALMRAQPNMAAAALFYAIYLVGVNVFVLQSLPAGATRADAAWRGAAFGFVAYATFDLTALAVLNGWTPFITAVDMAWGAALTAIVSAAAFSGPVRPR</sequence>
<keyword evidence="1" id="KW-0812">Transmembrane</keyword>
<keyword evidence="1" id="KW-0472">Membrane</keyword>
<evidence type="ECO:0000256" key="1">
    <source>
        <dbReference type="SAM" id="Phobius"/>
    </source>
</evidence>
<keyword evidence="1" id="KW-1133">Transmembrane helix</keyword>
<evidence type="ECO:0000313" key="3">
    <source>
        <dbReference type="Proteomes" id="UP000696931"/>
    </source>
</evidence>
<name>A0A933SDT9_UNCEI</name>
<dbReference type="Pfam" id="PF09945">
    <property type="entry name" value="DUF2177"/>
    <property type="match status" value="1"/>
</dbReference>